<keyword evidence="3" id="KW-1185">Reference proteome</keyword>
<accession>A0AAQ3SCZ2</accession>
<protein>
    <submittedName>
        <fullName evidence="2">Uncharacterized protein</fullName>
    </submittedName>
</protein>
<proteinExistence type="predicted"/>
<reference evidence="2 3" key="1">
    <citation type="submission" date="2024-02" db="EMBL/GenBank/DDBJ databases">
        <title>High-quality chromosome-scale genome assembly of Pensacola bahiagrass (Paspalum notatum Flugge var. saurae).</title>
        <authorList>
            <person name="Vega J.M."/>
            <person name="Podio M."/>
            <person name="Orjuela J."/>
            <person name="Siena L.A."/>
            <person name="Pessino S.C."/>
            <person name="Combes M.C."/>
            <person name="Mariac C."/>
            <person name="Albertini E."/>
            <person name="Pupilli F."/>
            <person name="Ortiz J.P.A."/>
            <person name="Leblanc O."/>
        </authorList>
    </citation>
    <scope>NUCLEOTIDE SEQUENCE [LARGE SCALE GENOMIC DNA]</scope>
    <source>
        <strain evidence="2">R1</strain>
        <tissue evidence="2">Leaf</tissue>
    </source>
</reference>
<feature type="region of interest" description="Disordered" evidence="1">
    <location>
        <begin position="83"/>
        <end position="153"/>
    </location>
</feature>
<dbReference type="Proteomes" id="UP001341281">
    <property type="component" value="Chromosome 01"/>
</dbReference>
<organism evidence="2 3">
    <name type="scientific">Paspalum notatum var. saurae</name>
    <dbReference type="NCBI Taxonomy" id="547442"/>
    <lineage>
        <taxon>Eukaryota</taxon>
        <taxon>Viridiplantae</taxon>
        <taxon>Streptophyta</taxon>
        <taxon>Embryophyta</taxon>
        <taxon>Tracheophyta</taxon>
        <taxon>Spermatophyta</taxon>
        <taxon>Magnoliopsida</taxon>
        <taxon>Liliopsida</taxon>
        <taxon>Poales</taxon>
        <taxon>Poaceae</taxon>
        <taxon>PACMAD clade</taxon>
        <taxon>Panicoideae</taxon>
        <taxon>Andropogonodae</taxon>
        <taxon>Paspaleae</taxon>
        <taxon>Paspalinae</taxon>
        <taxon>Paspalum</taxon>
    </lineage>
</organism>
<dbReference type="EMBL" id="CP144745">
    <property type="protein sequence ID" value="WVZ50213.1"/>
    <property type="molecule type" value="Genomic_DNA"/>
</dbReference>
<evidence type="ECO:0000313" key="2">
    <source>
        <dbReference type="EMBL" id="WVZ50213.1"/>
    </source>
</evidence>
<evidence type="ECO:0000256" key="1">
    <source>
        <dbReference type="SAM" id="MobiDB-lite"/>
    </source>
</evidence>
<evidence type="ECO:0000313" key="3">
    <source>
        <dbReference type="Proteomes" id="UP001341281"/>
    </source>
</evidence>
<dbReference type="AlphaFoldDB" id="A0AAQ3SCZ2"/>
<gene>
    <name evidence="2" type="ORF">U9M48_001488</name>
</gene>
<sequence length="153" mass="17666">MYAPTHRKPDAVPAVTLQSRQTRSGSNLFGALVMKLTRPVVRSRSLRTLGDTTHTLMMNRPMNADRDKNQIVIYRKLQCPLKSLTGKGQGKHMQAYQRRRKNKNRLRPDARRRAHCRPPEPPDTIRQQPLRRTLGDITNTANDESTNECKQRQ</sequence>
<name>A0AAQ3SCZ2_PASNO</name>